<gene>
    <name evidence="1" type="ORF">G3446_07100</name>
</gene>
<proteinExistence type="predicted"/>
<reference evidence="1 2" key="1">
    <citation type="submission" date="2020-02" db="EMBL/GenBank/DDBJ databases">
        <title>Genome sequences of Thiorhodococcus mannitoliphagus and Thiorhodococcus minor, purple sulfur photosynthetic bacteria in the gammaproteobacterial family, Chromatiaceae.</title>
        <authorList>
            <person name="Aviles F.A."/>
            <person name="Meyer T.E."/>
            <person name="Kyndt J.A."/>
        </authorList>
    </citation>
    <scope>NUCLEOTIDE SEQUENCE [LARGE SCALE GENOMIC DNA]</scope>
    <source>
        <strain evidence="1 2">DSM 11518</strain>
    </source>
</reference>
<dbReference type="EMBL" id="JAAIJQ010000015">
    <property type="protein sequence ID" value="NEV61657.1"/>
    <property type="molecule type" value="Genomic_DNA"/>
</dbReference>
<name>A0A6M0JZ68_9GAMM</name>
<sequence length="140" mass="15396">MDGEIAVKLRPTLFTGGTGDSALFDTRIERAKADGMLYSAVLKTCKPDEAGKPERDNMGLTRAKRLEDRRSVQVIALSPSRLAERLRWLGLDVEAVVPWQEPVPEPEPTPEEIAAREAVRREVQAKLGIYPGHQPAPVAA</sequence>
<evidence type="ECO:0000313" key="1">
    <source>
        <dbReference type="EMBL" id="NEV61657.1"/>
    </source>
</evidence>
<evidence type="ECO:0000313" key="2">
    <source>
        <dbReference type="Proteomes" id="UP000483379"/>
    </source>
</evidence>
<organism evidence="1 2">
    <name type="scientific">Thiorhodococcus minor</name>
    <dbReference type="NCBI Taxonomy" id="57489"/>
    <lineage>
        <taxon>Bacteria</taxon>
        <taxon>Pseudomonadati</taxon>
        <taxon>Pseudomonadota</taxon>
        <taxon>Gammaproteobacteria</taxon>
        <taxon>Chromatiales</taxon>
        <taxon>Chromatiaceae</taxon>
        <taxon>Thiorhodococcus</taxon>
    </lineage>
</organism>
<accession>A0A6M0JZ68</accession>
<keyword evidence="2" id="KW-1185">Reference proteome</keyword>
<dbReference type="Proteomes" id="UP000483379">
    <property type="component" value="Unassembled WGS sequence"/>
</dbReference>
<dbReference type="AlphaFoldDB" id="A0A6M0JZ68"/>
<protein>
    <submittedName>
        <fullName evidence="1">Uncharacterized protein</fullName>
    </submittedName>
</protein>
<dbReference type="RefSeq" id="WP_164452100.1">
    <property type="nucleotide sequence ID" value="NZ_JAAIJQ010000015.1"/>
</dbReference>
<comment type="caution">
    <text evidence="1">The sequence shown here is derived from an EMBL/GenBank/DDBJ whole genome shotgun (WGS) entry which is preliminary data.</text>
</comment>